<feature type="compositionally biased region" description="Basic and acidic residues" evidence="1">
    <location>
        <begin position="194"/>
        <end position="222"/>
    </location>
</feature>
<dbReference type="Proteomes" id="UP000290106">
    <property type="component" value="Unassembled WGS sequence"/>
</dbReference>
<dbReference type="PROSITE" id="PS51257">
    <property type="entry name" value="PROKAR_LIPOPROTEIN"/>
    <property type="match status" value="1"/>
</dbReference>
<feature type="compositionally biased region" description="Basic and acidic residues" evidence="1">
    <location>
        <begin position="45"/>
        <end position="57"/>
    </location>
</feature>
<feature type="region of interest" description="Disordered" evidence="1">
    <location>
        <begin position="194"/>
        <end position="234"/>
    </location>
</feature>
<dbReference type="PANTHER" id="PTHR34408">
    <property type="entry name" value="FAMILY PROTEIN, PUTATIVE-RELATED"/>
    <property type="match status" value="1"/>
</dbReference>
<dbReference type="PANTHER" id="PTHR34408:SF1">
    <property type="entry name" value="GLYCOSYL HYDROLASE FAMILY 19 DOMAIN-CONTAINING PROTEIN HI_1415"/>
    <property type="match status" value="1"/>
</dbReference>
<feature type="region of interest" description="Disordered" evidence="1">
    <location>
        <begin position="45"/>
        <end position="138"/>
    </location>
</feature>
<dbReference type="EMBL" id="SDKC01000001">
    <property type="protein sequence ID" value="RXS74938.1"/>
    <property type="molecule type" value="Genomic_DNA"/>
</dbReference>
<evidence type="ECO:0000256" key="1">
    <source>
        <dbReference type="SAM" id="MobiDB-lite"/>
    </source>
</evidence>
<feature type="compositionally biased region" description="Pro residues" evidence="1">
    <location>
        <begin position="114"/>
        <end position="126"/>
    </location>
</feature>
<dbReference type="PROSITE" id="PS51781">
    <property type="entry name" value="SH3B"/>
    <property type="match status" value="1"/>
</dbReference>
<feature type="domain" description="SH3b" evidence="3">
    <location>
        <begin position="134"/>
        <end position="198"/>
    </location>
</feature>
<proteinExistence type="predicted"/>
<feature type="compositionally biased region" description="Acidic residues" evidence="1">
    <location>
        <begin position="58"/>
        <end position="67"/>
    </location>
</feature>
<keyword evidence="5" id="KW-1185">Reference proteome</keyword>
<accession>A0A4Q1RH63</accession>
<evidence type="ECO:0000256" key="2">
    <source>
        <dbReference type="SAM" id="SignalP"/>
    </source>
</evidence>
<comment type="caution">
    <text evidence="4">The sequence shown here is derived from an EMBL/GenBank/DDBJ whole genome shotgun (WGS) entry which is preliminary data.</text>
</comment>
<evidence type="ECO:0000259" key="3">
    <source>
        <dbReference type="PROSITE" id="PS51781"/>
    </source>
</evidence>
<feature type="chain" id="PRO_5020712174" evidence="2">
    <location>
        <begin position="26"/>
        <end position="234"/>
    </location>
</feature>
<dbReference type="Pfam" id="PF08239">
    <property type="entry name" value="SH3_3"/>
    <property type="match status" value="1"/>
</dbReference>
<dbReference type="SMART" id="SM00287">
    <property type="entry name" value="SH3b"/>
    <property type="match status" value="1"/>
</dbReference>
<gene>
    <name evidence="4" type="ORF">ETP43_06690</name>
</gene>
<organism evidence="4 5">
    <name type="scientific">Blautia faecicola</name>
    <dbReference type="NCBI Taxonomy" id="2509240"/>
    <lineage>
        <taxon>Bacteria</taxon>
        <taxon>Bacillati</taxon>
        <taxon>Bacillota</taxon>
        <taxon>Clostridia</taxon>
        <taxon>Lachnospirales</taxon>
        <taxon>Lachnospiraceae</taxon>
        <taxon>Blautia</taxon>
    </lineage>
</organism>
<evidence type="ECO:0000313" key="5">
    <source>
        <dbReference type="Proteomes" id="UP000290106"/>
    </source>
</evidence>
<name>A0A4Q1RH63_9FIRM</name>
<keyword evidence="2" id="KW-0732">Signal</keyword>
<dbReference type="OrthoDB" id="1690999at2"/>
<dbReference type="InterPro" id="IPR003646">
    <property type="entry name" value="SH3-like_bac-type"/>
</dbReference>
<evidence type="ECO:0000313" key="4">
    <source>
        <dbReference type="EMBL" id="RXS74938.1"/>
    </source>
</evidence>
<dbReference type="Gene3D" id="2.30.30.40">
    <property type="entry name" value="SH3 Domains"/>
    <property type="match status" value="1"/>
</dbReference>
<dbReference type="InterPro" id="IPR052354">
    <property type="entry name" value="Cell_Wall_Dynamics_Protein"/>
</dbReference>
<feature type="compositionally biased region" description="Basic and acidic residues" evidence="1">
    <location>
        <begin position="76"/>
        <end position="107"/>
    </location>
</feature>
<reference evidence="4 5" key="1">
    <citation type="submission" date="2019-01" db="EMBL/GenBank/DDBJ databases">
        <title>Blautia sp. nov. KGMB01111 isolated human feces.</title>
        <authorList>
            <person name="Park J.-E."/>
            <person name="Kim J.-S."/>
            <person name="Park S.-H."/>
        </authorList>
    </citation>
    <scope>NUCLEOTIDE SEQUENCE [LARGE SCALE GENOMIC DNA]</scope>
    <source>
        <strain evidence="4 5">KGMB01111</strain>
    </source>
</reference>
<dbReference type="AlphaFoldDB" id="A0A4Q1RH63"/>
<feature type="signal peptide" evidence="2">
    <location>
        <begin position="1"/>
        <end position="25"/>
    </location>
</feature>
<sequence length="234" mass="25667">MSMKKKTVLLALMLAGVMGLSGCKAWDVVCDVLAVGTTKVEKDNGTKVDLEGKTPEVKDDDSTDLETADSKTTFGNDEKTNDTKKNDTKKSDTKDSTTDSNKTDKKRVTMPSETPTPEPSHTPTPTPSVAEKKEESGHMITCTSPVNVRDAASSQSHVIGELAKGDQVEKIGEDGGWIKIRYQGQEAWVYEDYMSEKNSRKEETKTETSKQTDRSADEKSETYHFGNAGEDQTD</sequence>
<protein>
    <submittedName>
        <fullName evidence="4">SH3 domain-containing protein</fullName>
    </submittedName>
</protein>